<dbReference type="PANTHER" id="PTHR37540">
    <property type="entry name" value="TRANSCRIPTION FACTOR (ACR-2), PUTATIVE-RELATED-RELATED"/>
    <property type="match status" value="1"/>
</dbReference>
<dbReference type="Proteomes" id="UP001280581">
    <property type="component" value="Unassembled WGS sequence"/>
</dbReference>
<dbReference type="EMBL" id="WVTA01000001">
    <property type="protein sequence ID" value="KAK3217524.1"/>
    <property type="molecule type" value="Genomic_DNA"/>
</dbReference>
<sequence length="316" mass="35310">MDTCTRAPAMRLKWVSETSESLQFVNAAPSSLDTTMVRTARLFSREEAWWKEPLEGDMVALHFIVFLAKGFQSHGRGRYDDQDALHHYVKTLALLQRRVANPQDKRHTSDKTLDVVVGLAAMSSFKDETTMATKHLEGLYKMVALRGGIRTLDRKLLFKICYADINISMSTGHPTTFFSPTTPYDPSMSSPWPPSAPPPPPPLPLPSSPPSSHPSPPPPPPLPPSLLPRLSRQPRNTPPSPHPHNKLPHPLKHLPRSPHLDSSHAPRPLPPKQSRFYPVPPDQSPHGDSPEELLRLGLLAFASSLFMQWSGSRQRY</sequence>
<reference evidence="2 3" key="1">
    <citation type="submission" date="2021-02" db="EMBL/GenBank/DDBJ databases">
        <title>Genome assembly of Pseudopithomyces chartarum.</title>
        <authorList>
            <person name="Jauregui R."/>
            <person name="Singh J."/>
            <person name="Voisey C."/>
        </authorList>
    </citation>
    <scope>NUCLEOTIDE SEQUENCE [LARGE SCALE GENOMIC DNA]</scope>
    <source>
        <strain evidence="2 3">AGR01</strain>
    </source>
</reference>
<proteinExistence type="predicted"/>
<feature type="region of interest" description="Disordered" evidence="1">
    <location>
        <begin position="178"/>
        <end position="291"/>
    </location>
</feature>
<evidence type="ECO:0000313" key="3">
    <source>
        <dbReference type="Proteomes" id="UP001280581"/>
    </source>
</evidence>
<organism evidence="2 3">
    <name type="scientific">Pseudopithomyces chartarum</name>
    <dbReference type="NCBI Taxonomy" id="1892770"/>
    <lineage>
        <taxon>Eukaryota</taxon>
        <taxon>Fungi</taxon>
        <taxon>Dikarya</taxon>
        <taxon>Ascomycota</taxon>
        <taxon>Pezizomycotina</taxon>
        <taxon>Dothideomycetes</taxon>
        <taxon>Pleosporomycetidae</taxon>
        <taxon>Pleosporales</taxon>
        <taxon>Massarineae</taxon>
        <taxon>Didymosphaeriaceae</taxon>
        <taxon>Pseudopithomyces</taxon>
    </lineage>
</organism>
<gene>
    <name evidence="2" type="ORF">GRF29_1g3364732</name>
</gene>
<feature type="compositionally biased region" description="Pro residues" evidence="1">
    <location>
        <begin position="191"/>
        <end position="226"/>
    </location>
</feature>
<dbReference type="AlphaFoldDB" id="A0AAN6RNE2"/>
<evidence type="ECO:0000256" key="1">
    <source>
        <dbReference type="SAM" id="MobiDB-lite"/>
    </source>
</evidence>
<comment type="caution">
    <text evidence="2">The sequence shown here is derived from an EMBL/GenBank/DDBJ whole genome shotgun (WGS) entry which is preliminary data.</text>
</comment>
<feature type="compositionally biased region" description="Basic residues" evidence="1">
    <location>
        <begin position="243"/>
        <end position="256"/>
    </location>
</feature>
<keyword evidence="3" id="KW-1185">Reference proteome</keyword>
<feature type="non-terminal residue" evidence="2">
    <location>
        <position position="316"/>
    </location>
</feature>
<dbReference type="PANTHER" id="PTHR37540:SF5">
    <property type="entry name" value="TRANSCRIPTION FACTOR DOMAIN-CONTAINING PROTEIN"/>
    <property type="match status" value="1"/>
</dbReference>
<accession>A0AAN6RNE2</accession>
<protein>
    <submittedName>
        <fullName evidence="2">Uncharacterized protein</fullName>
    </submittedName>
</protein>
<name>A0AAN6RNE2_9PLEO</name>
<evidence type="ECO:0000313" key="2">
    <source>
        <dbReference type="EMBL" id="KAK3217524.1"/>
    </source>
</evidence>